<organism evidence="1 2">
    <name type="scientific">Dendrolimus kikuchii</name>
    <dbReference type="NCBI Taxonomy" id="765133"/>
    <lineage>
        <taxon>Eukaryota</taxon>
        <taxon>Metazoa</taxon>
        <taxon>Ecdysozoa</taxon>
        <taxon>Arthropoda</taxon>
        <taxon>Hexapoda</taxon>
        <taxon>Insecta</taxon>
        <taxon>Pterygota</taxon>
        <taxon>Neoptera</taxon>
        <taxon>Endopterygota</taxon>
        <taxon>Lepidoptera</taxon>
        <taxon>Glossata</taxon>
        <taxon>Ditrysia</taxon>
        <taxon>Bombycoidea</taxon>
        <taxon>Lasiocampidae</taxon>
        <taxon>Dendrolimus</taxon>
    </lineage>
</organism>
<protein>
    <submittedName>
        <fullName evidence="1">Uncharacterized protein</fullName>
    </submittedName>
</protein>
<reference evidence="1 2" key="1">
    <citation type="journal article" date="2021" name="Front. Genet.">
        <title>Chromosome-Level Genome Assembly Reveals Significant Gene Expansion in the Toll and IMD Signaling Pathways of Dendrolimus kikuchii.</title>
        <authorList>
            <person name="Zhou J."/>
            <person name="Wu P."/>
            <person name="Xiong Z."/>
            <person name="Liu N."/>
            <person name="Zhao N."/>
            <person name="Ji M."/>
            <person name="Qiu Y."/>
            <person name="Yang B."/>
        </authorList>
    </citation>
    <scope>NUCLEOTIDE SEQUENCE [LARGE SCALE GENOMIC DNA]</scope>
    <source>
        <strain evidence="1">Ann1</strain>
    </source>
</reference>
<proteinExistence type="predicted"/>
<name>A0ACC1DBV4_9NEOP</name>
<comment type="caution">
    <text evidence="1">The sequence shown here is derived from an EMBL/GenBank/DDBJ whole genome shotgun (WGS) entry which is preliminary data.</text>
</comment>
<evidence type="ECO:0000313" key="1">
    <source>
        <dbReference type="EMBL" id="KAJ0181444.1"/>
    </source>
</evidence>
<keyword evidence="2" id="KW-1185">Reference proteome</keyword>
<sequence length="351" mass="39228">MQIVAGNNLNHQWFYDDLIISEFRVITAESLCNLHYSSAELLQINWFYNIVKIQSCFYLIGFVNSEETVRKIKLPDNCDSSNVIVLGNDYKLIVVDKSLCKIWVYNLEDETECKCISLKIEAPEECSVKKKKLEDHICKVSLLNDSILYLTEAGSVYCGLLPCYVDTTHCVGKVIDVQCGYEHFILLTDTGLIYTWGNGRRLQLGHGDISNLEIPTEVEALAGVKIIKICAGGWHSLALSEFGDLYAWGWNDTGQLGITANEKYSCSLPSLVDILDSDTVNTKNVKDIACGSKFSAILLEDKSVWTSGNNNYGQLGISTDIKCITAFRKVYQCTNDSKLMCGPWTTAIIDK</sequence>
<accession>A0ACC1DBV4</accession>
<dbReference type="EMBL" id="CM034391">
    <property type="protein sequence ID" value="KAJ0181444.1"/>
    <property type="molecule type" value="Genomic_DNA"/>
</dbReference>
<dbReference type="Proteomes" id="UP000824533">
    <property type="component" value="Linkage Group LG05"/>
</dbReference>
<evidence type="ECO:0000313" key="2">
    <source>
        <dbReference type="Proteomes" id="UP000824533"/>
    </source>
</evidence>
<gene>
    <name evidence="1" type="ORF">K1T71_003529</name>
</gene>